<keyword evidence="1 6" id="KW-0349">Heme</keyword>
<dbReference type="InterPro" id="IPR036909">
    <property type="entry name" value="Cyt_c-like_dom_sf"/>
</dbReference>
<dbReference type="GO" id="GO:0020037">
    <property type="term" value="F:heme binding"/>
    <property type="evidence" value="ECO:0007669"/>
    <property type="project" value="InterPro"/>
</dbReference>
<dbReference type="PANTHER" id="PTHR30600">
    <property type="entry name" value="CYTOCHROME C PEROXIDASE-RELATED"/>
    <property type="match status" value="1"/>
</dbReference>
<organism evidence="8 9">
    <name type="scientific">Crateriforma conspicua</name>
    <dbReference type="NCBI Taxonomy" id="2527996"/>
    <lineage>
        <taxon>Bacteria</taxon>
        <taxon>Pseudomonadati</taxon>
        <taxon>Planctomycetota</taxon>
        <taxon>Planctomycetia</taxon>
        <taxon>Planctomycetales</taxon>
        <taxon>Planctomycetaceae</taxon>
        <taxon>Crateriforma</taxon>
    </lineage>
</organism>
<keyword evidence="4" id="KW-0560">Oxidoreductase</keyword>
<evidence type="ECO:0000313" key="8">
    <source>
        <dbReference type="EMBL" id="TWT70951.1"/>
    </source>
</evidence>
<evidence type="ECO:0000256" key="6">
    <source>
        <dbReference type="PROSITE-ProRule" id="PRU00433"/>
    </source>
</evidence>
<dbReference type="Gene3D" id="2.130.10.10">
    <property type="entry name" value="YVTN repeat-like/Quinoprotein amine dehydrogenase"/>
    <property type="match status" value="1"/>
</dbReference>
<protein>
    <submittedName>
        <fullName evidence="8">Cytochrome c</fullName>
    </submittedName>
</protein>
<dbReference type="GO" id="GO:0046872">
    <property type="term" value="F:metal ion binding"/>
    <property type="evidence" value="ECO:0007669"/>
    <property type="project" value="UniProtKB-KW"/>
</dbReference>
<gene>
    <name evidence="8" type="ORF">Pan14r_32590</name>
</gene>
<dbReference type="InterPro" id="IPR011045">
    <property type="entry name" value="N2O_reductase_N"/>
</dbReference>
<proteinExistence type="predicted"/>
<dbReference type="Pfam" id="PF00034">
    <property type="entry name" value="Cytochrom_C"/>
    <property type="match status" value="1"/>
</dbReference>
<keyword evidence="5 6" id="KW-0408">Iron</keyword>
<name>A0A5C5Y928_9PLAN</name>
<dbReference type="SUPFAM" id="SSF50974">
    <property type="entry name" value="Nitrous oxide reductase, N-terminal domain"/>
    <property type="match status" value="1"/>
</dbReference>
<evidence type="ECO:0000313" key="9">
    <source>
        <dbReference type="Proteomes" id="UP000317238"/>
    </source>
</evidence>
<feature type="domain" description="Cytochrome c" evidence="7">
    <location>
        <begin position="403"/>
        <end position="506"/>
    </location>
</feature>
<dbReference type="PROSITE" id="PS51007">
    <property type="entry name" value="CYTC"/>
    <property type="match status" value="2"/>
</dbReference>
<keyword evidence="3" id="KW-0732">Signal</keyword>
<dbReference type="OrthoDB" id="9772811at2"/>
<dbReference type="AlphaFoldDB" id="A0A5C5Y928"/>
<dbReference type="GO" id="GO:0009055">
    <property type="term" value="F:electron transfer activity"/>
    <property type="evidence" value="ECO:0007669"/>
    <property type="project" value="InterPro"/>
</dbReference>
<comment type="caution">
    <text evidence="8">The sequence shown here is derived from an EMBL/GenBank/DDBJ whole genome shotgun (WGS) entry which is preliminary data.</text>
</comment>
<dbReference type="InterPro" id="IPR051395">
    <property type="entry name" value="Cytochrome_c_Peroxidase/MauG"/>
</dbReference>
<dbReference type="InterPro" id="IPR015943">
    <property type="entry name" value="WD40/YVTN_repeat-like_dom_sf"/>
</dbReference>
<dbReference type="Gene3D" id="1.10.760.10">
    <property type="entry name" value="Cytochrome c-like domain"/>
    <property type="match status" value="2"/>
</dbReference>
<evidence type="ECO:0000256" key="3">
    <source>
        <dbReference type="ARBA" id="ARBA00022729"/>
    </source>
</evidence>
<accession>A0A5C5Y928</accession>
<evidence type="ECO:0000256" key="4">
    <source>
        <dbReference type="ARBA" id="ARBA00023002"/>
    </source>
</evidence>
<evidence type="ECO:0000256" key="5">
    <source>
        <dbReference type="ARBA" id="ARBA00023004"/>
    </source>
</evidence>
<dbReference type="GO" id="GO:0004130">
    <property type="term" value="F:cytochrome-c peroxidase activity"/>
    <property type="evidence" value="ECO:0007669"/>
    <property type="project" value="TreeGrafter"/>
</dbReference>
<keyword evidence="2 6" id="KW-0479">Metal-binding</keyword>
<keyword evidence="9" id="KW-1185">Reference proteome</keyword>
<evidence type="ECO:0000259" key="7">
    <source>
        <dbReference type="PROSITE" id="PS51007"/>
    </source>
</evidence>
<dbReference type="SUPFAM" id="SSF46626">
    <property type="entry name" value="Cytochrome c"/>
    <property type="match status" value="2"/>
</dbReference>
<evidence type="ECO:0000256" key="1">
    <source>
        <dbReference type="ARBA" id="ARBA00022617"/>
    </source>
</evidence>
<dbReference type="InterPro" id="IPR009056">
    <property type="entry name" value="Cyt_c-like_dom"/>
</dbReference>
<dbReference type="EMBL" id="SJPL01000001">
    <property type="protein sequence ID" value="TWT70951.1"/>
    <property type="molecule type" value="Genomic_DNA"/>
</dbReference>
<sequence>MNRFGRMPKLLVVFWLGLLAWGCRSGLAESADAGESGFKSPMHLLVSEDQQTLFVCETTGRALSVIDTESRMLRKRIRLPQNPTGAAILDSNRLLVTAGAADGVVLEVDVDSSEVRSVQQDLHAPVAPVVDAKRKRIYVADRYRSSIVVMGLDGRVIDRVAVSREPCAAVMTPNGRALVVAHELPDGTADGQYLAAKVVLIDLDSLHTVTLELPNGSNSLRDVCVDADGRFAYVTHVLARYRLPTTQLERGWMNTNAVTVIDVPDQRVVNTVLLDEIDRGAANPWGVAVDGGGNRLCVAHAGTQEISVIDRADLHRKLNDAAAGRKVTEVSNQAKNVPNDLAFLVGARQRIDVEGNGARSLVIFGHTVAVAMFFTDEIVFVDLSRTNPKQVDRLKLGDDVEMTPQRRGEMYFHDASLCFQTWQSCSSCHPSDGRVDGLNWDLLNDGIGNPKNTKSLLLSHQTPPAMALGVRANAEAAVRAGIRHIQFAVRPEADASAIDEYLKSLRPLPSPHRIDGELSEAAERGREVFATSGCIHCHAGPNFTEGNAYDVGTGLSRERGKRFDTPSLVEVWRTAPYLHDGRAATIKDVFVKFNENDRHGRTSELSDEQVNDLVAYVLSL</sequence>
<dbReference type="Proteomes" id="UP000317238">
    <property type="component" value="Unassembled WGS sequence"/>
</dbReference>
<evidence type="ECO:0000256" key="2">
    <source>
        <dbReference type="ARBA" id="ARBA00022723"/>
    </source>
</evidence>
<dbReference type="PANTHER" id="PTHR30600:SF10">
    <property type="entry name" value="BLL6722 PROTEIN"/>
    <property type="match status" value="1"/>
</dbReference>
<feature type="domain" description="Cytochrome c" evidence="7">
    <location>
        <begin position="520"/>
        <end position="620"/>
    </location>
</feature>
<reference evidence="8 9" key="1">
    <citation type="submission" date="2019-02" db="EMBL/GenBank/DDBJ databases">
        <title>Deep-cultivation of Planctomycetes and their phenomic and genomic characterization uncovers novel biology.</title>
        <authorList>
            <person name="Wiegand S."/>
            <person name="Jogler M."/>
            <person name="Boedeker C."/>
            <person name="Pinto D."/>
            <person name="Vollmers J."/>
            <person name="Rivas-Marin E."/>
            <person name="Kohn T."/>
            <person name="Peeters S.H."/>
            <person name="Heuer A."/>
            <person name="Rast P."/>
            <person name="Oberbeckmann S."/>
            <person name="Bunk B."/>
            <person name="Jeske O."/>
            <person name="Meyerdierks A."/>
            <person name="Storesund J.E."/>
            <person name="Kallscheuer N."/>
            <person name="Luecker S."/>
            <person name="Lage O.M."/>
            <person name="Pohl T."/>
            <person name="Merkel B.J."/>
            <person name="Hornburger P."/>
            <person name="Mueller R.-W."/>
            <person name="Bruemmer F."/>
            <person name="Labrenz M."/>
            <person name="Spormann A.M."/>
            <person name="Op Den Camp H."/>
            <person name="Overmann J."/>
            <person name="Amann R."/>
            <person name="Jetten M.S.M."/>
            <person name="Mascher T."/>
            <person name="Medema M.H."/>
            <person name="Devos D.P."/>
            <person name="Kaster A.-K."/>
            <person name="Ovreas L."/>
            <person name="Rohde M."/>
            <person name="Galperin M.Y."/>
            <person name="Jogler C."/>
        </authorList>
    </citation>
    <scope>NUCLEOTIDE SEQUENCE [LARGE SCALE GENOMIC DNA]</scope>
    <source>
        <strain evidence="8 9">Pan14r</strain>
    </source>
</reference>